<dbReference type="PANTHER" id="PTHR11558">
    <property type="entry name" value="SPERMIDINE/SPERMINE SYNTHASE"/>
    <property type="match status" value="1"/>
</dbReference>
<proteinExistence type="inferred from homology"/>
<accession>A0ABS7JMU1</accession>
<dbReference type="InterPro" id="IPR035246">
    <property type="entry name" value="Spermidine_synt_N"/>
</dbReference>
<comment type="caution">
    <text evidence="5 6">Lacks conserved residue(s) required for the propagation of feature annotation.</text>
</comment>
<dbReference type="HAMAP" id="MF_00198">
    <property type="entry name" value="Spermidine_synth"/>
    <property type="match status" value="1"/>
</dbReference>
<dbReference type="Gene3D" id="3.40.50.150">
    <property type="entry name" value="Vaccinia Virus protein VP39"/>
    <property type="match status" value="1"/>
</dbReference>
<dbReference type="RefSeq" id="WP_221532071.1">
    <property type="nucleotide sequence ID" value="NZ_JAIGYP010000005.1"/>
</dbReference>
<sequence length="267" mass="30662">MWVTKSYDDKFQQEYKIERKLLEIKGAKHTLELFNSQAFDEIALLDGGLLLKNLLCVQSEFLAHLSACSHKNPKRVLIAGGFNLELAFEFLRHSALQVDFLQFDLKVLESLISFLPHYKEVMDTERFQLIPQLSEEFLAQNAQEYRVKYDIILLLESNVNANSYAKLLNDDGILIVRTPQILLDVQKVRMQLESLEDFAIKMPFFAPLSVLQDCYIFASKLYHPTADIQLQRADMLEGLEYYHANLHLSAFVLPKAVKSALFGAAKN</sequence>
<dbReference type="Gene3D" id="2.30.140.10">
    <property type="entry name" value="Spermidine synthase, tetramerisation domain"/>
    <property type="match status" value="1"/>
</dbReference>
<dbReference type="Pfam" id="PF17284">
    <property type="entry name" value="Spermine_synt_N"/>
    <property type="match status" value="1"/>
</dbReference>
<keyword evidence="3 5" id="KW-0745">Spermidine biosynthesis</keyword>
<comment type="caution">
    <text evidence="8">The sequence shown here is derived from an EMBL/GenBank/DDBJ whole genome shotgun (WGS) entry which is preliminary data.</text>
</comment>
<evidence type="ECO:0000256" key="2">
    <source>
        <dbReference type="ARBA" id="ARBA00022679"/>
    </source>
</evidence>
<evidence type="ECO:0000256" key="1">
    <source>
        <dbReference type="ARBA" id="ARBA00007867"/>
    </source>
</evidence>
<evidence type="ECO:0000313" key="8">
    <source>
        <dbReference type="EMBL" id="MBX7490720.1"/>
    </source>
</evidence>
<dbReference type="Pfam" id="PF01564">
    <property type="entry name" value="Spermine_synth"/>
    <property type="match status" value="1"/>
</dbReference>
<dbReference type="Proteomes" id="UP000700059">
    <property type="component" value="Unassembled WGS sequence"/>
</dbReference>
<gene>
    <name evidence="5" type="primary">speE</name>
    <name evidence="8" type="ORF">K4G57_04485</name>
</gene>
<keyword evidence="4 5" id="KW-0620">Polyamine biosynthesis</keyword>
<name>A0ABS7JMU1_9HELI</name>
<protein>
    <recommendedName>
        <fullName evidence="5">Polyamine aminopropyltransferase</fullName>
    </recommendedName>
    <alternativeName>
        <fullName evidence="5">Putrescine aminopropyltransferase</fullName>
        <shortName evidence="5">PAPT</shortName>
    </alternativeName>
    <alternativeName>
        <fullName evidence="5">Spermidine synthase</fullName>
        <shortName evidence="5">SPDS</shortName>
        <shortName evidence="5">SPDSY</shortName>
        <ecNumber evidence="5">2.5.1.16</ecNumber>
    </alternativeName>
</protein>
<dbReference type="InterPro" id="IPR029063">
    <property type="entry name" value="SAM-dependent_MTases_sf"/>
</dbReference>
<keyword evidence="9" id="KW-1185">Reference proteome</keyword>
<organism evidence="8 9">
    <name type="scientific">Helicobacter turcicus</name>
    <dbReference type="NCBI Taxonomy" id="2867412"/>
    <lineage>
        <taxon>Bacteria</taxon>
        <taxon>Pseudomonadati</taxon>
        <taxon>Campylobacterota</taxon>
        <taxon>Epsilonproteobacteria</taxon>
        <taxon>Campylobacterales</taxon>
        <taxon>Helicobacteraceae</taxon>
        <taxon>Helicobacter</taxon>
    </lineage>
</organism>
<reference evidence="8 9" key="1">
    <citation type="submission" date="2021-08" db="EMBL/GenBank/DDBJ databases">
        <title>Helicobacter spp. isolated from feces of Anatolian Ground Squirrel (Spermophilus xanthoprymnus) in Turkey.</title>
        <authorList>
            <person name="Aydin F."/>
            <person name="Abay S."/>
            <person name="Kayman T."/>
            <person name="Karakaya E."/>
            <person name="Saticioglu I.B."/>
        </authorList>
    </citation>
    <scope>NUCLEOTIDE SEQUENCE [LARGE SCALE GENOMIC DNA]</scope>
    <source>
        <strain evidence="8 9">Faydin-H70</strain>
    </source>
</reference>
<comment type="catalytic activity">
    <reaction evidence="5">
        <text>S-adenosyl 3-(methylsulfanyl)propylamine + putrescine = S-methyl-5'-thioadenosine + spermidine + H(+)</text>
        <dbReference type="Rhea" id="RHEA:12721"/>
        <dbReference type="ChEBI" id="CHEBI:15378"/>
        <dbReference type="ChEBI" id="CHEBI:17509"/>
        <dbReference type="ChEBI" id="CHEBI:57443"/>
        <dbReference type="ChEBI" id="CHEBI:57834"/>
        <dbReference type="ChEBI" id="CHEBI:326268"/>
        <dbReference type="EC" id="2.5.1.16"/>
    </reaction>
</comment>
<comment type="pathway">
    <text evidence="5">Amine and polyamine biosynthesis; spermidine biosynthesis; spermidine from putrescine: step 1/1.</text>
</comment>
<dbReference type="EC" id="2.5.1.16" evidence="5"/>
<evidence type="ECO:0000256" key="3">
    <source>
        <dbReference type="ARBA" id="ARBA00023066"/>
    </source>
</evidence>
<dbReference type="PANTHER" id="PTHR11558:SF11">
    <property type="entry name" value="SPERMIDINE SYNTHASE"/>
    <property type="match status" value="1"/>
</dbReference>
<evidence type="ECO:0000313" key="9">
    <source>
        <dbReference type="Proteomes" id="UP000700059"/>
    </source>
</evidence>
<comment type="function">
    <text evidence="5">Catalyzes the irreversible transfer of a propylamine group from the amino donor S-adenosylmethioninamine (decarboxy-AdoMet) to putrescine (1,4-diaminobutane) to yield spermidine.</text>
</comment>
<comment type="caution">
    <text evidence="5">Lacks the conserved Asp active site.</text>
</comment>
<evidence type="ECO:0000256" key="4">
    <source>
        <dbReference type="ARBA" id="ARBA00023115"/>
    </source>
</evidence>
<evidence type="ECO:0000259" key="7">
    <source>
        <dbReference type="PROSITE" id="PS51006"/>
    </source>
</evidence>
<evidence type="ECO:0000256" key="6">
    <source>
        <dbReference type="PROSITE-ProRule" id="PRU00354"/>
    </source>
</evidence>
<comment type="similarity">
    <text evidence="1 5">Belongs to the spermidine/spermine synthase family.</text>
</comment>
<dbReference type="InterPro" id="IPR001045">
    <property type="entry name" value="Spermi_synthase"/>
</dbReference>
<keyword evidence="2 5" id="KW-0808">Transferase</keyword>
<dbReference type="InterPro" id="IPR030374">
    <property type="entry name" value="PABS"/>
</dbReference>
<dbReference type="EMBL" id="JAIGYQ010000005">
    <property type="protein sequence ID" value="MBX7490720.1"/>
    <property type="molecule type" value="Genomic_DNA"/>
</dbReference>
<dbReference type="PROSITE" id="PS51006">
    <property type="entry name" value="PABS_2"/>
    <property type="match status" value="1"/>
</dbReference>
<feature type="domain" description="PABS" evidence="7">
    <location>
        <begin position="1"/>
        <end position="154"/>
    </location>
</feature>
<dbReference type="SUPFAM" id="SSF53335">
    <property type="entry name" value="S-adenosyl-L-methionine-dependent methyltransferases"/>
    <property type="match status" value="1"/>
</dbReference>
<dbReference type="InterPro" id="IPR037163">
    <property type="entry name" value="Spermidine_synt_N_sf"/>
</dbReference>
<comment type="subunit">
    <text evidence="5">Homodimer or homotetramer.</text>
</comment>
<feature type="binding site" evidence="5">
    <location>
        <position position="83"/>
    </location>
    <ligand>
        <name>spermidine</name>
        <dbReference type="ChEBI" id="CHEBI:57834"/>
    </ligand>
</feature>
<evidence type="ECO:0000256" key="5">
    <source>
        <dbReference type="HAMAP-Rule" id="MF_00198"/>
    </source>
</evidence>